<feature type="domain" description="B30.2/SPRY" evidence="2">
    <location>
        <begin position="136"/>
        <end position="331"/>
    </location>
</feature>
<dbReference type="PROSITE" id="PS50188">
    <property type="entry name" value="B302_SPRY"/>
    <property type="match status" value="1"/>
</dbReference>
<dbReference type="PRINTS" id="PR01407">
    <property type="entry name" value="BUTYPHLNCDUF"/>
</dbReference>
<dbReference type="InterPro" id="IPR006574">
    <property type="entry name" value="PRY"/>
</dbReference>
<dbReference type="Pfam" id="PF13765">
    <property type="entry name" value="PRY"/>
    <property type="match status" value="1"/>
</dbReference>
<protein>
    <submittedName>
        <fullName evidence="3">E3 ubiquitin-protein ligase TRIM21</fullName>
    </submittedName>
</protein>
<dbReference type="Proteomes" id="UP000281406">
    <property type="component" value="Unassembled WGS sequence"/>
</dbReference>
<proteinExistence type="predicted"/>
<dbReference type="InterPro" id="IPR043136">
    <property type="entry name" value="B30.2/SPRY_sf"/>
</dbReference>
<dbReference type="SUPFAM" id="SSF49899">
    <property type="entry name" value="Concanavalin A-like lectins/glucanases"/>
    <property type="match status" value="1"/>
</dbReference>
<accession>A0A3N0Y7E7</accession>
<dbReference type="InterPro" id="IPR050143">
    <property type="entry name" value="TRIM/RBCC"/>
</dbReference>
<dbReference type="Gene3D" id="2.60.120.920">
    <property type="match status" value="1"/>
</dbReference>
<dbReference type="CDD" id="cd13733">
    <property type="entry name" value="SPRY_PRY_C-I_1"/>
    <property type="match status" value="1"/>
</dbReference>
<dbReference type="Pfam" id="PF00622">
    <property type="entry name" value="SPRY"/>
    <property type="match status" value="1"/>
</dbReference>
<dbReference type="PANTHER" id="PTHR24103">
    <property type="entry name" value="E3 UBIQUITIN-PROTEIN LIGASE TRIM"/>
    <property type="match status" value="1"/>
</dbReference>
<evidence type="ECO:0000313" key="3">
    <source>
        <dbReference type="EMBL" id="ROL42034.1"/>
    </source>
</evidence>
<name>A0A3N0Y7E7_ANAGA</name>
<dbReference type="SMART" id="SM00449">
    <property type="entry name" value="SPRY"/>
    <property type="match status" value="1"/>
</dbReference>
<dbReference type="EMBL" id="RJVU01050793">
    <property type="protein sequence ID" value="ROL42034.1"/>
    <property type="molecule type" value="Genomic_DNA"/>
</dbReference>
<reference evidence="3 4" key="1">
    <citation type="submission" date="2018-10" db="EMBL/GenBank/DDBJ databases">
        <title>Genome assembly for a Yunnan-Guizhou Plateau 3E fish, Anabarilius grahami (Regan), and its evolutionary and genetic applications.</title>
        <authorList>
            <person name="Jiang W."/>
        </authorList>
    </citation>
    <scope>NUCLEOTIDE SEQUENCE [LARGE SCALE GENOMIC DNA]</scope>
    <source>
        <strain evidence="3">AG-KIZ</strain>
        <tissue evidence="3">Muscle</tissue>
    </source>
</reference>
<dbReference type="AlphaFoldDB" id="A0A3N0Y7E7"/>
<dbReference type="InterPro" id="IPR013320">
    <property type="entry name" value="ConA-like_dom_sf"/>
</dbReference>
<dbReference type="OrthoDB" id="6105938at2759"/>
<dbReference type="InterPro" id="IPR001870">
    <property type="entry name" value="B30.2/SPRY"/>
</dbReference>
<organism evidence="3 4">
    <name type="scientific">Anabarilius grahami</name>
    <name type="common">Kanglang fish</name>
    <name type="synonym">Barilius grahami</name>
    <dbReference type="NCBI Taxonomy" id="495550"/>
    <lineage>
        <taxon>Eukaryota</taxon>
        <taxon>Metazoa</taxon>
        <taxon>Chordata</taxon>
        <taxon>Craniata</taxon>
        <taxon>Vertebrata</taxon>
        <taxon>Euteleostomi</taxon>
        <taxon>Actinopterygii</taxon>
        <taxon>Neopterygii</taxon>
        <taxon>Teleostei</taxon>
        <taxon>Ostariophysi</taxon>
        <taxon>Cypriniformes</taxon>
        <taxon>Xenocyprididae</taxon>
        <taxon>Xenocypridinae</taxon>
        <taxon>Xenocypridinae incertae sedis</taxon>
        <taxon>Anabarilius</taxon>
    </lineage>
</organism>
<feature type="coiled-coil region" evidence="1">
    <location>
        <begin position="41"/>
        <end position="87"/>
    </location>
</feature>
<dbReference type="FunFam" id="2.60.120.920:FF:000004">
    <property type="entry name" value="Butyrophilin subfamily 1 member A1"/>
    <property type="match status" value="1"/>
</dbReference>
<gene>
    <name evidence="3" type="ORF">DPX16_1984</name>
</gene>
<evidence type="ECO:0000259" key="2">
    <source>
        <dbReference type="PROSITE" id="PS50188"/>
    </source>
</evidence>
<dbReference type="InterPro" id="IPR058030">
    <property type="entry name" value="TRIM8/14/16/25/29/45/65_CC"/>
</dbReference>
<keyword evidence="4" id="KW-1185">Reference proteome</keyword>
<evidence type="ECO:0000256" key="1">
    <source>
        <dbReference type="SAM" id="Coils"/>
    </source>
</evidence>
<keyword evidence="1" id="KW-0175">Coiled coil</keyword>
<sequence>MRGRDYAESEVYSGLNEVYERNTEEEKAARVELFTDLIRSIERCQTELLEMMEEQQKAAEKQEEELIEELEQEITELKMRNTELEQLSHTEDHLHLLQIYSSLCSFRNTRNWSEISVKTDESLETLRRALTELQDTLQEKLTLTDLKRMQQYEVDVTLDPDTANPNLILSDDGKQVRDGDIEQKLPDNPERFDRYGIVLGKEGFSSGRFYFEVQVKGKTDWDLGVARESIDRKGEITLSPSNGFWTVWLRNENEYKACDDPSVSLSLRVKPQRVGVFVDYEEGLVSFYDVESSSQIYSFTGQSFSDKLYPYFNPGLNDGGKNSTPLIITPVNHNK</sequence>
<evidence type="ECO:0000313" key="4">
    <source>
        <dbReference type="Proteomes" id="UP000281406"/>
    </source>
</evidence>
<dbReference type="InterPro" id="IPR003877">
    <property type="entry name" value="SPRY_dom"/>
</dbReference>
<comment type="caution">
    <text evidence="3">The sequence shown here is derived from an EMBL/GenBank/DDBJ whole genome shotgun (WGS) entry which is preliminary data.</text>
</comment>
<dbReference type="InterPro" id="IPR003879">
    <property type="entry name" value="Butyrophylin_SPRY"/>
</dbReference>
<dbReference type="SMART" id="SM00589">
    <property type="entry name" value="PRY"/>
    <property type="match status" value="1"/>
</dbReference>
<dbReference type="Pfam" id="PF25600">
    <property type="entry name" value="TRIM_CC"/>
    <property type="match status" value="1"/>
</dbReference>